<sequence>MTDAQSAGAALLQNPQFMEIFQRAIGGEENIKDIPPEGDPRREKWLSDLQKKIQEESMKNAKAKLEEIQSDENGQWMYVVPEPGFCVKCTVAGGGKVFVNVCQHERIAEPIPMDDGDEAEVKFRIPLSCGQARADTDKSGRPCKVYDVIVNPSTITRGTKDPDFRCFVISLCIHWIKQKSEPTLNLQEYRNMNFRVKGTLEPQRIRLSSVPKSANALGDEIRLPRNASAASPVTNVGGRSGTGKLVQEVSDAPPPKVEQGPSPTAAPCETQKPSVVKLESEGTYDWSTHKKPTINPYFRETVPAAYLVEIHIPTVSMIAEVDVRLTPKSIDLHYVDTEDDTPFLTVPFPYPVDEDSPEAKFVKKTHILKLKLCVKLPDETSELGTKADVDVTLIEEEEKRLEREKREKEFLERQQKIQRLREEEESVMRERKAYVKNLTAVQQGEIPPDLKEEMEKLPPGQLSIMLHRLESGSRKGDSIDSMLEKFPQPMIDSICRFIRDKLGLEQRHKDDGKRDAQNPSAGAPRGSPTTCSNDSAPKGDAMDKVVSEEKGRIEYNFAKKSEKLFGVPFQNRYLFALD</sequence>
<feature type="domain" description="PIH1 N-terminal" evidence="5">
    <location>
        <begin position="55"/>
        <end position="212"/>
    </location>
</feature>
<dbReference type="EMBL" id="HE575322">
    <property type="protein sequence ID" value="CCC93003.1"/>
    <property type="molecule type" value="Genomic_DNA"/>
</dbReference>
<dbReference type="InterPro" id="IPR012981">
    <property type="entry name" value="PIH1_N"/>
</dbReference>
<evidence type="ECO:0000259" key="5">
    <source>
        <dbReference type="Pfam" id="PF08190"/>
    </source>
</evidence>
<accession>G0UUD9</accession>
<dbReference type="PANTHER" id="PTHR22997">
    <property type="entry name" value="PIH1 DOMAIN-CONTAINING PROTEIN 1"/>
    <property type="match status" value="1"/>
</dbReference>
<dbReference type="AlphaFoldDB" id="G0UUD9"/>
<evidence type="ECO:0000256" key="2">
    <source>
        <dbReference type="ARBA" id="ARBA00040540"/>
    </source>
</evidence>
<dbReference type="Pfam" id="PF18201">
    <property type="entry name" value="PIH1_CS"/>
    <property type="match status" value="1"/>
</dbReference>
<dbReference type="PANTHER" id="PTHR22997:SF0">
    <property type="entry name" value="PIH1 DOMAIN-CONTAINING PROTEIN 1"/>
    <property type="match status" value="1"/>
</dbReference>
<dbReference type="VEuPathDB" id="TriTrypDB:TcIL3000_9_4030"/>
<evidence type="ECO:0000256" key="3">
    <source>
        <dbReference type="SAM" id="Coils"/>
    </source>
</evidence>
<comment type="similarity">
    <text evidence="1">Belongs to the PIH1 family.</text>
</comment>
<feature type="region of interest" description="Disordered" evidence="4">
    <location>
        <begin position="505"/>
        <end position="545"/>
    </location>
</feature>
<dbReference type="Pfam" id="PF08190">
    <property type="entry name" value="PIH1"/>
    <property type="match status" value="1"/>
</dbReference>
<keyword evidence="3" id="KW-0175">Coiled coil</keyword>
<feature type="domain" description="PIH1D1/2/3 CS-like" evidence="6">
    <location>
        <begin position="299"/>
        <end position="375"/>
    </location>
</feature>
<dbReference type="InterPro" id="IPR041442">
    <property type="entry name" value="PIH1D1/2/3_CS-like"/>
</dbReference>
<dbReference type="InterPro" id="IPR050734">
    <property type="entry name" value="PIH1/Kintoun_subfamily"/>
</dbReference>
<proteinExistence type="inferred from homology"/>
<name>G0UUD9_TRYCI</name>
<reference evidence="7" key="1">
    <citation type="journal article" date="2012" name="Proc. Natl. Acad. Sci. U.S.A.">
        <title>Antigenic diversity is generated by distinct evolutionary mechanisms in African trypanosome species.</title>
        <authorList>
            <person name="Jackson A.P."/>
            <person name="Berry A."/>
            <person name="Aslett M."/>
            <person name="Allison H.C."/>
            <person name="Burton P."/>
            <person name="Vavrova-Anderson J."/>
            <person name="Brown R."/>
            <person name="Browne H."/>
            <person name="Corton N."/>
            <person name="Hauser H."/>
            <person name="Gamble J."/>
            <person name="Gilderthorp R."/>
            <person name="Marcello L."/>
            <person name="McQuillan J."/>
            <person name="Otto T.D."/>
            <person name="Quail M.A."/>
            <person name="Sanders M.J."/>
            <person name="van Tonder A."/>
            <person name="Ginger M.L."/>
            <person name="Field M.C."/>
            <person name="Barry J.D."/>
            <person name="Hertz-Fowler C."/>
            <person name="Berriman M."/>
        </authorList>
    </citation>
    <scope>NUCLEOTIDE SEQUENCE</scope>
    <source>
        <strain evidence="7">IL3000</strain>
    </source>
</reference>
<gene>
    <name evidence="7" type="ORF">TCIL3000_9_4030</name>
</gene>
<protein>
    <recommendedName>
        <fullName evidence="2">PIH1 domain-containing protein 1</fullName>
    </recommendedName>
</protein>
<evidence type="ECO:0000256" key="4">
    <source>
        <dbReference type="SAM" id="MobiDB-lite"/>
    </source>
</evidence>
<feature type="coiled-coil region" evidence="3">
    <location>
        <begin position="394"/>
        <end position="437"/>
    </location>
</feature>
<feature type="region of interest" description="Disordered" evidence="4">
    <location>
        <begin position="229"/>
        <end position="271"/>
    </location>
</feature>
<evidence type="ECO:0000259" key="6">
    <source>
        <dbReference type="Pfam" id="PF18201"/>
    </source>
</evidence>
<dbReference type="GO" id="GO:0005737">
    <property type="term" value="C:cytoplasm"/>
    <property type="evidence" value="ECO:0007669"/>
    <property type="project" value="TreeGrafter"/>
</dbReference>
<feature type="compositionally biased region" description="Basic and acidic residues" evidence="4">
    <location>
        <begin position="505"/>
        <end position="516"/>
    </location>
</feature>
<evidence type="ECO:0000256" key="1">
    <source>
        <dbReference type="ARBA" id="ARBA00008511"/>
    </source>
</evidence>
<organism evidence="7">
    <name type="scientific">Trypanosoma congolense (strain IL3000)</name>
    <dbReference type="NCBI Taxonomy" id="1068625"/>
    <lineage>
        <taxon>Eukaryota</taxon>
        <taxon>Discoba</taxon>
        <taxon>Euglenozoa</taxon>
        <taxon>Kinetoplastea</taxon>
        <taxon>Metakinetoplastina</taxon>
        <taxon>Trypanosomatida</taxon>
        <taxon>Trypanosomatidae</taxon>
        <taxon>Trypanosoma</taxon>
        <taxon>Nannomonas</taxon>
    </lineage>
</organism>
<evidence type="ECO:0000313" key="7">
    <source>
        <dbReference type="EMBL" id="CCC93003.1"/>
    </source>
</evidence>